<protein>
    <submittedName>
        <fullName evidence="2">Uncharacterized protein</fullName>
    </submittedName>
</protein>
<evidence type="ECO:0000256" key="1">
    <source>
        <dbReference type="SAM" id="MobiDB-lite"/>
    </source>
</evidence>
<name>A0A839DZ66_9PSEU</name>
<accession>A0A839DZ66</accession>
<feature type="compositionally biased region" description="Basic residues" evidence="1">
    <location>
        <begin position="16"/>
        <end position="25"/>
    </location>
</feature>
<dbReference type="AlphaFoldDB" id="A0A839DZ66"/>
<comment type="caution">
    <text evidence="2">The sequence shown here is derived from an EMBL/GenBank/DDBJ whole genome shotgun (WGS) entry which is preliminary data.</text>
</comment>
<proteinExistence type="predicted"/>
<dbReference type="EMBL" id="JACGWZ010000002">
    <property type="protein sequence ID" value="MBA8824511.1"/>
    <property type="molecule type" value="Genomic_DNA"/>
</dbReference>
<organism evidence="2 3">
    <name type="scientific">Halosaccharopolyspora lacisalsi</name>
    <dbReference type="NCBI Taxonomy" id="1000566"/>
    <lineage>
        <taxon>Bacteria</taxon>
        <taxon>Bacillati</taxon>
        <taxon>Actinomycetota</taxon>
        <taxon>Actinomycetes</taxon>
        <taxon>Pseudonocardiales</taxon>
        <taxon>Pseudonocardiaceae</taxon>
        <taxon>Halosaccharopolyspora</taxon>
    </lineage>
</organism>
<feature type="region of interest" description="Disordered" evidence="1">
    <location>
        <begin position="1"/>
        <end position="25"/>
    </location>
</feature>
<reference evidence="2 3" key="1">
    <citation type="submission" date="2020-07" db="EMBL/GenBank/DDBJ databases">
        <title>Sequencing the genomes of 1000 actinobacteria strains.</title>
        <authorList>
            <person name="Klenk H.-P."/>
        </authorList>
    </citation>
    <scope>NUCLEOTIDE SEQUENCE [LARGE SCALE GENOMIC DNA]</scope>
    <source>
        <strain evidence="2 3">DSM 45975</strain>
    </source>
</reference>
<sequence>MIPTMPRFSHAEVRPVRHQVQRRQQ</sequence>
<dbReference type="Proteomes" id="UP000569329">
    <property type="component" value="Unassembled WGS sequence"/>
</dbReference>
<evidence type="ECO:0000313" key="3">
    <source>
        <dbReference type="Proteomes" id="UP000569329"/>
    </source>
</evidence>
<gene>
    <name evidence="2" type="ORF">FHX42_001858</name>
</gene>
<evidence type="ECO:0000313" key="2">
    <source>
        <dbReference type="EMBL" id="MBA8824511.1"/>
    </source>
</evidence>
<keyword evidence="3" id="KW-1185">Reference proteome</keyword>